<organism evidence="2 3">
    <name type="scientific">Penstemon smallii</name>
    <dbReference type="NCBI Taxonomy" id="265156"/>
    <lineage>
        <taxon>Eukaryota</taxon>
        <taxon>Viridiplantae</taxon>
        <taxon>Streptophyta</taxon>
        <taxon>Embryophyta</taxon>
        <taxon>Tracheophyta</taxon>
        <taxon>Spermatophyta</taxon>
        <taxon>Magnoliopsida</taxon>
        <taxon>eudicotyledons</taxon>
        <taxon>Gunneridae</taxon>
        <taxon>Pentapetalae</taxon>
        <taxon>asterids</taxon>
        <taxon>lamiids</taxon>
        <taxon>Lamiales</taxon>
        <taxon>Plantaginaceae</taxon>
        <taxon>Cheloneae</taxon>
        <taxon>Penstemon</taxon>
    </lineage>
</organism>
<reference evidence="2 3" key="1">
    <citation type="submission" date="2024-12" db="EMBL/GenBank/DDBJ databases">
        <title>The unique morphological basis and parallel evolutionary history of personate flowers in Penstemon.</title>
        <authorList>
            <person name="Depatie T.H."/>
            <person name="Wessinger C.A."/>
        </authorList>
    </citation>
    <scope>NUCLEOTIDE SEQUENCE [LARGE SCALE GENOMIC DNA]</scope>
    <source>
        <strain evidence="2">WTNN_2</strain>
        <tissue evidence="2">Leaf</tissue>
    </source>
</reference>
<keyword evidence="3" id="KW-1185">Reference proteome</keyword>
<protein>
    <submittedName>
        <fullName evidence="2">Uncharacterized protein</fullName>
    </submittedName>
</protein>
<feature type="transmembrane region" description="Helical" evidence="1">
    <location>
        <begin position="7"/>
        <end position="24"/>
    </location>
</feature>
<comment type="caution">
    <text evidence="2">The sequence shown here is derived from an EMBL/GenBank/DDBJ whole genome shotgun (WGS) entry which is preliminary data.</text>
</comment>
<keyword evidence="1" id="KW-0472">Membrane</keyword>
<keyword evidence="1" id="KW-0812">Transmembrane</keyword>
<sequence>MARFSTYYCLIVILTTMYSVELMVRADSCYKVLADLGCNSTDIYSKCLPSCTKLCGPEISAVCVSPYANQTAVCACQFEAPDCTKPSVC</sequence>
<keyword evidence="1" id="KW-1133">Transmembrane helix</keyword>
<proteinExistence type="predicted"/>
<dbReference type="EMBL" id="JBJXBP010000004">
    <property type="protein sequence ID" value="KAL3832962.1"/>
    <property type="molecule type" value="Genomic_DNA"/>
</dbReference>
<evidence type="ECO:0000313" key="3">
    <source>
        <dbReference type="Proteomes" id="UP001634393"/>
    </source>
</evidence>
<gene>
    <name evidence="2" type="ORF">ACJIZ3_007698</name>
</gene>
<dbReference type="Proteomes" id="UP001634393">
    <property type="component" value="Unassembled WGS sequence"/>
</dbReference>
<name>A0ABD3T810_9LAMI</name>
<evidence type="ECO:0000313" key="2">
    <source>
        <dbReference type="EMBL" id="KAL3832962.1"/>
    </source>
</evidence>
<accession>A0ABD3T810</accession>
<dbReference type="AlphaFoldDB" id="A0ABD3T810"/>
<evidence type="ECO:0000256" key="1">
    <source>
        <dbReference type="SAM" id="Phobius"/>
    </source>
</evidence>